<feature type="domain" description="FAD/NAD(P)-binding" evidence="18">
    <location>
        <begin position="33"/>
        <end position="145"/>
    </location>
</feature>
<dbReference type="GO" id="GO:0070221">
    <property type="term" value="P:sulfide oxidation, using sulfide:quinone oxidoreductase"/>
    <property type="evidence" value="ECO:0007669"/>
    <property type="project" value="TreeGrafter"/>
</dbReference>
<evidence type="ECO:0000256" key="5">
    <source>
        <dbReference type="ARBA" id="ARBA00022827"/>
    </source>
</evidence>
<evidence type="ECO:0000259" key="18">
    <source>
        <dbReference type="Pfam" id="PF07992"/>
    </source>
</evidence>
<keyword evidence="8" id="KW-0496">Mitochondrion</keyword>
<protein>
    <recommendedName>
        <fullName evidence="15">Sulfide:quinone oxidoreductase, mitochondrial</fullName>
        <ecNumber evidence="14">1.8.5.8</ecNumber>
    </recommendedName>
    <alternativeName>
        <fullName evidence="16">Sulfide quinone oxidoreductase</fullName>
    </alternativeName>
</protein>
<keyword evidence="20" id="KW-1185">Reference proteome</keyword>
<dbReference type="GO" id="GO:0106436">
    <property type="term" value="F:glutathione-dependent sulfide quinone oxidoreductase activity"/>
    <property type="evidence" value="ECO:0007669"/>
    <property type="project" value="UniProtKB-EC"/>
</dbReference>
<comment type="function">
    <text evidence="12">Catalyzes the oxidation of hydrogen sulfide with the help of a quinone, such as ubiquinone-10, giving rise to thiosulfate and ultimately to sulfane (molecular sulfur) atoms. Requires an additional electron acceptor; can use sulfite, sulfide or cyanide (in vitro). It is believed the in vivo electron acceptor is glutathione.</text>
</comment>
<comment type="catalytic activity">
    <reaction evidence="11">
        <text>a quinone + hydrogen sulfide + glutathione + H(+) = S-sulfanylglutathione + a quinol</text>
        <dbReference type="Rhea" id="RHEA:55156"/>
        <dbReference type="ChEBI" id="CHEBI:15378"/>
        <dbReference type="ChEBI" id="CHEBI:24646"/>
        <dbReference type="ChEBI" id="CHEBI:29919"/>
        <dbReference type="ChEBI" id="CHEBI:57925"/>
        <dbReference type="ChEBI" id="CHEBI:58905"/>
        <dbReference type="ChEBI" id="CHEBI:132124"/>
        <dbReference type="EC" id="1.8.5.8"/>
    </reaction>
    <physiologicalReaction direction="left-to-right" evidence="11">
        <dbReference type="Rhea" id="RHEA:55157"/>
    </physiologicalReaction>
</comment>
<dbReference type="GO" id="GO:0005739">
    <property type="term" value="C:mitochondrion"/>
    <property type="evidence" value="ECO:0007669"/>
    <property type="project" value="UniProtKB-SubCell"/>
</dbReference>
<feature type="domain" description="FAD/NAD(P)-binding" evidence="18">
    <location>
        <begin position="232"/>
        <end position="341"/>
    </location>
</feature>
<dbReference type="Proteomes" id="UP001107558">
    <property type="component" value="Chromosome 2"/>
</dbReference>
<gene>
    <name evidence="19" type="ORF">PVAND_008637</name>
</gene>
<dbReference type="PRINTS" id="PR00368">
    <property type="entry name" value="FADPNR"/>
</dbReference>
<comment type="catalytic activity">
    <reaction evidence="10">
        <text>ubiquinone-10 + hydrogen sulfide + glutathione + H(+) = S-sulfanylglutathione + ubiquinol-10</text>
        <dbReference type="Rhea" id="RHEA:62608"/>
        <dbReference type="ChEBI" id="CHEBI:15378"/>
        <dbReference type="ChEBI" id="CHEBI:29919"/>
        <dbReference type="ChEBI" id="CHEBI:46245"/>
        <dbReference type="ChEBI" id="CHEBI:57925"/>
        <dbReference type="ChEBI" id="CHEBI:58905"/>
        <dbReference type="ChEBI" id="CHEBI:64183"/>
    </reaction>
    <physiologicalReaction direction="left-to-right" evidence="10">
        <dbReference type="Rhea" id="RHEA:62609"/>
    </physiologicalReaction>
</comment>
<keyword evidence="7" id="KW-0560">Oxidoreductase</keyword>
<dbReference type="PANTHER" id="PTHR10632:SF2">
    <property type="entry name" value="SULFIDE:QUINONE OXIDOREDUCTASE, MITOCHONDRIAL"/>
    <property type="match status" value="1"/>
</dbReference>
<evidence type="ECO:0000256" key="10">
    <source>
        <dbReference type="ARBA" id="ARBA00052810"/>
    </source>
</evidence>
<dbReference type="InterPro" id="IPR015904">
    <property type="entry name" value="Sulphide_quinone_reductase"/>
</dbReference>
<reference evidence="19" key="1">
    <citation type="submission" date="2021-03" db="EMBL/GenBank/DDBJ databases">
        <title>Chromosome level genome of the anhydrobiotic midge Polypedilum vanderplanki.</title>
        <authorList>
            <person name="Yoshida Y."/>
            <person name="Kikawada T."/>
            <person name="Gusev O."/>
        </authorList>
    </citation>
    <scope>NUCLEOTIDE SEQUENCE</scope>
    <source>
        <strain evidence="19">NIAS01</strain>
        <tissue evidence="19">Whole body or cell culture</tissue>
    </source>
</reference>
<evidence type="ECO:0000256" key="2">
    <source>
        <dbReference type="ARBA" id="ARBA00004173"/>
    </source>
</evidence>
<dbReference type="SUPFAM" id="SSF51905">
    <property type="entry name" value="FAD/NAD(P)-binding domain"/>
    <property type="match status" value="2"/>
</dbReference>
<keyword evidence="17" id="KW-0812">Transmembrane</keyword>
<dbReference type="Gene3D" id="3.50.50.60">
    <property type="entry name" value="FAD/NAD(P)-binding domain"/>
    <property type="match status" value="2"/>
</dbReference>
<evidence type="ECO:0000256" key="7">
    <source>
        <dbReference type="ARBA" id="ARBA00023002"/>
    </source>
</evidence>
<keyword evidence="17" id="KW-1133">Transmembrane helix</keyword>
<dbReference type="InterPro" id="IPR036188">
    <property type="entry name" value="FAD/NAD-bd_sf"/>
</dbReference>
<proteinExistence type="inferred from homology"/>
<dbReference type="Pfam" id="PF07992">
    <property type="entry name" value="Pyr_redox_2"/>
    <property type="match status" value="2"/>
</dbReference>
<evidence type="ECO:0000256" key="14">
    <source>
        <dbReference type="ARBA" id="ARBA00066447"/>
    </source>
</evidence>
<keyword evidence="4" id="KW-0874">Quinone</keyword>
<comment type="subcellular location">
    <subcellularLocation>
        <location evidence="2">Mitochondrion</location>
    </subcellularLocation>
</comment>
<comment type="cofactor">
    <cofactor evidence="1">
        <name>FAD</name>
        <dbReference type="ChEBI" id="CHEBI:57692"/>
    </cofactor>
</comment>
<dbReference type="EMBL" id="JADBJN010000002">
    <property type="protein sequence ID" value="KAG5679036.1"/>
    <property type="molecule type" value="Genomic_DNA"/>
</dbReference>
<dbReference type="FunFam" id="3.50.50.60:FF:000034">
    <property type="entry name" value="sulfide:quinone oxidoreductase, mitochondrial"/>
    <property type="match status" value="1"/>
</dbReference>
<evidence type="ECO:0000256" key="1">
    <source>
        <dbReference type="ARBA" id="ARBA00001974"/>
    </source>
</evidence>
<evidence type="ECO:0000256" key="9">
    <source>
        <dbReference type="ARBA" id="ARBA00051038"/>
    </source>
</evidence>
<dbReference type="OrthoDB" id="5376590at2759"/>
<comment type="similarity">
    <text evidence="13">Belongs to the SQRD family.</text>
</comment>
<dbReference type="GO" id="GO:0070224">
    <property type="term" value="F:sulfide:quinone oxidoreductase activity"/>
    <property type="evidence" value="ECO:0007669"/>
    <property type="project" value="TreeGrafter"/>
</dbReference>
<dbReference type="AlphaFoldDB" id="A0A9J6CA82"/>
<dbReference type="GO" id="GO:0048038">
    <property type="term" value="F:quinone binding"/>
    <property type="evidence" value="ECO:0007669"/>
    <property type="project" value="UniProtKB-KW"/>
</dbReference>
<evidence type="ECO:0000256" key="13">
    <source>
        <dbReference type="ARBA" id="ARBA00060891"/>
    </source>
</evidence>
<evidence type="ECO:0000256" key="12">
    <source>
        <dbReference type="ARBA" id="ARBA00059167"/>
    </source>
</evidence>
<comment type="caution">
    <text evidence="19">The sequence shown here is derived from an EMBL/GenBank/DDBJ whole genome shotgun (WGS) entry which is preliminary data.</text>
</comment>
<evidence type="ECO:0000256" key="8">
    <source>
        <dbReference type="ARBA" id="ARBA00023128"/>
    </source>
</evidence>
<dbReference type="GO" id="GO:0071949">
    <property type="term" value="F:FAD binding"/>
    <property type="evidence" value="ECO:0007669"/>
    <property type="project" value="TreeGrafter"/>
</dbReference>
<keyword evidence="6" id="KW-0809">Transit peptide</keyword>
<evidence type="ECO:0000256" key="11">
    <source>
        <dbReference type="ARBA" id="ARBA00052986"/>
    </source>
</evidence>
<accession>A0A9J6CA82</accession>
<dbReference type="PANTHER" id="PTHR10632">
    <property type="entry name" value="SULFIDE:QUINONE OXIDOREDUCTASE"/>
    <property type="match status" value="1"/>
</dbReference>
<evidence type="ECO:0000256" key="3">
    <source>
        <dbReference type="ARBA" id="ARBA00022630"/>
    </source>
</evidence>
<evidence type="ECO:0000256" key="16">
    <source>
        <dbReference type="ARBA" id="ARBA00082958"/>
    </source>
</evidence>
<evidence type="ECO:0000256" key="4">
    <source>
        <dbReference type="ARBA" id="ARBA00022719"/>
    </source>
</evidence>
<keyword evidence="5" id="KW-0274">FAD</keyword>
<organism evidence="19 20">
    <name type="scientific">Polypedilum vanderplanki</name>
    <name type="common">Sleeping chironomid midge</name>
    <dbReference type="NCBI Taxonomy" id="319348"/>
    <lineage>
        <taxon>Eukaryota</taxon>
        <taxon>Metazoa</taxon>
        <taxon>Ecdysozoa</taxon>
        <taxon>Arthropoda</taxon>
        <taxon>Hexapoda</taxon>
        <taxon>Insecta</taxon>
        <taxon>Pterygota</taxon>
        <taxon>Neoptera</taxon>
        <taxon>Endopterygota</taxon>
        <taxon>Diptera</taxon>
        <taxon>Nematocera</taxon>
        <taxon>Chironomoidea</taxon>
        <taxon>Chironomidae</taxon>
        <taxon>Chironominae</taxon>
        <taxon>Polypedilum</taxon>
        <taxon>Polypedilum</taxon>
    </lineage>
</organism>
<evidence type="ECO:0000313" key="19">
    <source>
        <dbReference type="EMBL" id="KAG5679036.1"/>
    </source>
</evidence>
<evidence type="ECO:0000256" key="15">
    <source>
        <dbReference type="ARBA" id="ARBA00070160"/>
    </source>
</evidence>
<evidence type="ECO:0000256" key="6">
    <source>
        <dbReference type="ARBA" id="ARBA00022946"/>
    </source>
</evidence>
<name>A0A9J6CA82_POLVA</name>
<keyword evidence="3" id="KW-0285">Flavoprotein</keyword>
<dbReference type="InterPro" id="IPR023753">
    <property type="entry name" value="FAD/NAD-binding_dom"/>
</dbReference>
<evidence type="ECO:0000256" key="17">
    <source>
        <dbReference type="SAM" id="Phobius"/>
    </source>
</evidence>
<dbReference type="EC" id="1.8.5.8" evidence="14"/>
<sequence>MNTIKCLSNLRSGSVLARNFSTSNLNFANHKCRVLVVGGGCGGTAVAAKLAYRLGAGQVTVLESSDKHYYQPLFTLIGGGMKKLEDSYRPMKDTLSCLTTWVKDRAAKFNPTTNTVETENGDTIEYDYLVVATGIEVNYEAIPGLVDALKVPKGPVCSIYSPLYVNRVYDAFQSFKGGNAIFTFPASPVKCPGAPQKILYIFEHYTRKNKKRNAAKLYYNTSLPVIFGVKHYADALWKVVEKRDINVNLRTNLVEVLPNGREAVFENLDTKERKIMDFNLLHVTPPMRPPLVLRENSGDLVNEAGFVEVNRYTMQHMKYKNIFALGDCTNSPNSKTAAAAAAQCQVVYKNLSAIMEGREVERNYDGYASCPLVTGYNTCILAEFDYNLQPLESFPFEQAKERWSMFVMKKDLMPPLYWHLMMNGLWNGPSFILYIRRDGRRLM</sequence>
<evidence type="ECO:0000313" key="20">
    <source>
        <dbReference type="Proteomes" id="UP001107558"/>
    </source>
</evidence>
<feature type="transmembrane region" description="Helical" evidence="17">
    <location>
        <begin position="416"/>
        <end position="435"/>
    </location>
</feature>
<keyword evidence="17" id="KW-0472">Membrane</keyword>
<comment type="catalytic activity">
    <reaction evidence="9">
        <text>ubiquinone-10 + hydrogen sulfide + sulfite + 2 H(+) = ubiquinol-10 + thiosulfate</text>
        <dbReference type="Rhea" id="RHEA:38359"/>
        <dbReference type="ChEBI" id="CHEBI:15378"/>
        <dbReference type="ChEBI" id="CHEBI:17359"/>
        <dbReference type="ChEBI" id="CHEBI:29919"/>
        <dbReference type="ChEBI" id="CHEBI:33542"/>
        <dbReference type="ChEBI" id="CHEBI:46245"/>
        <dbReference type="ChEBI" id="CHEBI:64183"/>
    </reaction>
    <physiologicalReaction direction="left-to-right" evidence="9">
        <dbReference type="Rhea" id="RHEA:38360"/>
    </physiologicalReaction>
</comment>